<dbReference type="EMBL" id="JBIGHX010000003">
    <property type="protein sequence ID" value="MFG6462309.1"/>
    <property type="molecule type" value="Genomic_DNA"/>
</dbReference>
<comment type="caution">
    <text evidence="1">The sequence shown here is derived from an EMBL/GenBank/DDBJ whole genome shotgun (WGS) entry which is preliminary data.</text>
</comment>
<sequence length="299" mass="33352">MQVDPRPSTEEQARAAEVSSWLAQRLIPDPLRETVDLSDMPQSVANYLAARGVGLPSLIASLDLQKSLFEEAATYLREASASDGRRDRAMERLGSAGNLPIGDYELSISDESWAAFAPMESMDSVREAVRSPDFVQHLQVPIDAGKLGSNTSWLAKVMSRKGGLPYVLLVEASRSGKTLNFGAAWRLYPEYVQYEGASTGFELLMCFLARYGVATRLMNTGEFKIFHESPVDMAISHRNERGEPGGRFYVEANQQVDFLIHHMFTKTLLPDESAIRFFHSYHVNMDMYRADVSRAQSLG</sequence>
<name>A0ABW7GKD5_9BURK</name>
<organism evidence="1 2">
    <name type="scientific">Pelomonas lactea</name>
    <dbReference type="NCBI Taxonomy" id="3299030"/>
    <lineage>
        <taxon>Bacteria</taxon>
        <taxon>Pseudomonadati</taxon>
        <taxon>Pseudomonadota</taxon>
        <taxon>Betaproteobacteria</taxon>
        <taxon>Burkholderiales</taxon>
        <taxon>Sphaerotilaceae</taxon>
        <taxon>Roseateles</taxon>
    </lineage>
</organism>
<evidence type="ECO:0000313" key="1">
    <source>
        <dbReference type="EMBL" id="MFG6462309.1"/>
    </source>
</evidence>
<dbReference type="Proteomes" id="UP001606302">
    <property type="component" value="Unassembled WGS sequence"/>
</dbReference>
<evidence type="ECO:0000313" key="2">
    <source>
        <dbReference type="Proteomes" id="UP001606302"/>
    </source>
</evidence>
<protein>
    <submittedName>
        <fullName evidence="1">Uncharacterized protein</fullName>
    </submittedName>
</protein>
<gene>
    <name evidence="1" type="ORF">ACG04Q_12075</name>
</gene>
<proteinExistence type="predicted"/>
<keyword evidence="2" id="KW-1185">Reference proteome</keyword>
<reference evidence="1 2" key="1">
    <citation type="submission" date="2024-08" db="EMBL/GenBank/DDBJ databases">
        <authorList>
            <person name="Lu H."/>
        </authorList>
    </citation>
    <scope>NUCLEOTIDE SEQUENCE [LARGE SCALE GENOMIC DNA]</scope>
    <source>
        <strain evidence="1 2">DXS20W</strain>
    </source>
</reference>
<accession>A0ABW7GKD5</accession>